<reference evidence="2 3" key="1">
    <citation type="journal article" date="2024" name="Genome Biol. Evol.">
        <title>Chromosome-level genome assembly of the viviparous eelpout Zoarces viviparus.</title>
        <authorList>
            <person name="Fuhrmann N."/>
            <person name="Brasseur M.V."/>
            <person name="Bakowski C.E."/>
            <person name="Podsiadlowski L."/>
            <person name="Prost S."/>
            <person name="Krehenwinkel H."/>
            <person name="Mayer C."/>
        </authorList>
    </citation>
    <scope>NUCLEOTIDE SEQUENCE [LARGE SCALE GENOMIC DNA]</scope>
    <source>
        <strain evidence="2">NO-MEL_2022_Ind0_liver</strain>
    </source>
</reference>
<dbReference type="EMBL" id="JBCEZU010000056">
    <property type="protein sequence ID" value="KAK9535262.1"/>
    <property type="molecule type" value="Genomic_DNA"/>
</dbReference>
<protein>
    <submittedName>
        <fullName evidence="2">Uncharacterized protein</fullName>
    </submittedName>
</protein>
<feature type="region of interest" description="Disordered" evidence="1">
    <location>
        <begin position="1"/>
        <end position="21"/>
    </location>
</feature>
<dbReference type="AlphaFoldDB" id="A0AAW1FK67"/>
<name>A0AAW1FK67_ZOAVI</name>
<comment type="caution">
    <text evidence="2">The sequence shown here is derived from an EMBL/GenBank/DDBJ whole genome shotgun (WGS) entry which is preliminary data.</text>
</comment>
<feature type="compositionally biased region" description="Polar residues" evidence="1">
    <location>
        <begin position="11"/>
        <end position="20"/>
    </location>
</feature>
<feature type="region of interest" description="Disordered" evidence="1">
    <location>
        <begin position="98"/>
        <end position="127"/>
    </location>
</feature>
<evidence type="ECO:0000313" key="2">
    <source>
        <dbReference type="EMBL" id="KAK9535262.1"/>
    </source>
</evidence>
<evidence type="ECO:0000256" key="1">
    <source>
        <dbReference type="SAM" id="MobiDB-lite"/>
    </source>
</evidence>
<feature type="compositionally biased region" description="Basic and acidic residues" evidence="1">
    <location>
        <begin position="117"/>
        <end position="127"/>
    </location>
</feature>
<evidence type="ECO:0000313" key="3">
    <source>
        <dbReference type="Proteomes" id="UP001488805"/>
    </source>
</evidence>
<proteinExistence type="predicted"/>
<accession>A0AAW1FK67</accession>
<organism evidence="2 3">
    <name type="scientific">Zoarces viviparus</name>
    <name type="common">Viviparous eelpout</name>
    <name type="synonym">Blennius viviparus</name>
    <dbReference type="NCBI Taxonomy" id="48416"/>
    <lineage>
        <taxon>Eukaryota</taxon>
        <taxon>Metazoa</taxon>
        <taxon>Chordata</taxon>
        <taxon>Craniata</taxon>
        <taxon>Vertebrata</taxon>
        <taxon>Euteleostomi</taxon>
        <taxon>Actinopterygii</taxon>
        <taxon>Neopterygii</taxon>
        <taxon>Teleostei</taxon>
        <taxon>Neoteleostei</taxon>
        <taxon>Acanthomorphata</taxon>
        <taxon>Eupercaria</taxon>
        <taxon>Perciformes</taxon>
        <taxon>Cottioidei</taxon>
        <taxon>Zoarcales</taxon>
        <taxon>Zoarcidae</taxon>
        <taxon>Zoarcinae</taxon>
        <taxon>Zoarces</taxon>
    </lineage>
</organism>
<sequence>MHPSRNDSVPDDTSSRSTPSARVPYWGGFFRHRGIPLMLCRLCATNLITRTHGDSPLWLGNATSRVSFAGHRVFGGGLRKQNLPNSRALETPRVAECNRGDEADSPAVPLRPAKTTATDRDRAGGESQRLEGDCCACKVPTLGAARVCARSPVKRSATL</sequence>
<dbReference type="Proteomes" id="UP001488805">
    <property type="component" value="Unassembled WGS sequence"/>
</dbReference>
<keyword evidence="3" id="KW-1185">Reference proteome</keyword>
<gene>
    <name evidence="2" type="ORF">VZT92_007653</name>
</gene>